<evidence type="ECO:0000256" key="6">
    <source>
        <dbReference type="ARBA" id="ARBA00022960"/>
    </source>
</evidence>
<comment type="pathway">
    <text evidence="2 12">Cell wall biogenesis; peptidoglycan biosynthesis.</text>
</comment>
<dbReference type="GO" id="GO:0009252">
    <property type="term" value="P:peptidoglycan biosynthetic process"/>
    <property type="evidence" value="ECO:0007669"/>
    <property type="project" value="UniProtKB-UniRule"/>
</dbReference>
<dbReference type="eggNOG" id="COG0766">
    <property type="taxonomic scope" value="Bacteria"/>
</dbReference>
<keyword evidence="4 12" id="KW-0132">Cell division</keyword>
<dbReference type="HAMAP" id="MF_00111">
    <property type="entry name" value="MurA"/>
    <property type="match status" value="1"/>
</dbReference>
<dbReference type="PANTHER" id="PTHR43783">
    <property type="entry name" value="UDP-N-ACETYLGLUCOSAMINE 1-CARBOXYVINYLTRANSFERASE"/>
    <property type="match status" value="1"/>
</dbReference>
<evidence type="ECO:0000256" key="3">
    <source>
        <dbReference type="ARBA" id="ARBA00022490"/>
    </source>
</evidence>
<organism evidence="14 15">
    <name type="scientific">Desulfofarcimen acetoxidans (strain ATCC 49208 / DSM 771 / KCTC 5769 / VKM B-1644 / 5575)</name>
    <name type="common">Desulfotomaculum acetoxidans</name>
    <dbReference type="NCBI Taxonomy" id="485916"/>
    <lineage>
        <taxon>Bacteria</taxon>
        <taxon>Bacillati</taxon>
        <taxon>Bacillota</taxon>
        <taxon>Clostridia</taxon>
        <taxon>Eubacteriales</taxon>
        <taxon>Peptococcaceae</taxon>
        <taxon>Desulfofarcimen</taxon>
    </lineage>
</organism>
<dbReference type="AlphaFoldDB" id="C8VZ86"/>
<dbReference type="PANTHER" id="PTHR43783:SF1">
    <property type="entry name" value="UDP-N-ACETYLGLUCOSAMINE 1-CARBOXYVINYLTRANSFERASE"/>
    <property type="match status" value="1"/>
</dbReference>
<dbReference type="Gene3D" id="3.65.10.10">
    <property type="entry name" value="Enolpyruvate transferase domain"/>
    <property type="match status" value="2"/>
</dbReference>
<accession>C8VZ86</accession>
<dbReference type="InterPro" id="IPR013792">
    <property type="entry name" value="RNA3'P_cycl/enolpyr_Trfase_a/b"/>
</dbReference>
<comment type="catalytic activity">
    <reaction evidence="11 12">
        <text>phosphoenolpyruvate + UDP-N-acetyl-alpha-D-glucosamine = UDP-N-acetyl-3-O-(1-carboxyvinyl)-alpha-D-glucosamine + phosphate</text>
        <dbReference type="Rhea" id="RHEA:18681"/>
        <dbReference type="ChEBI" id="CHEBI:43474"/>
        <dbReference type="ChEBI" id="CHEBI:57705"/>
        <dbReference type="ChEBI" id="CHEBI:58702"/>
        <dbReference type="ChEBI" id="CHEBI:68483"/>
        <dbReference type="EC" id="2.5.1.7"/>
    </reaction>
</comment>
<keyword evidence="6 12" id="KW-0133">Cell shape</keyword>
<dbReference type="EMBL" id="CP001720">
    <property type="protein sequence ID" value="ACV64831.1"/>
    <property type="molecule type" value="Genomic_DNA"/>
</dbReference>
<keyword evidence="15" id="KW-1185">Reference proteome</keyword>
<keyword evidence="7 12" id="KW-0573">Peptidoglycan synthesis</keyword>
<dbReference type="UniPathway" id="UPA00219"/>
<evidence type="ECO:0000313" key="14">
    <source>
        <dbReference type="EMBL" id="ACV64831.1"/>
    </source>
</evidence>
<sequence length="417" mass="44341">MPKLIVQGGRRLSGTVKISGAKNAVLPIIAAALLTGETSVLHEVPDLSDVYTICSVIESLGAKAVRKDKTLQIQVSNIASNEAPYDFVRRMRASFLIIGPLLARTGEARIPLPGGCAIGARPIDLHLKGLKALGAKITSEHGYIRATAAELHGAQIYLDFPSVGATENIMMAATLAKGRTVLENCAEEPEIVDLANFLNGMGAKIKGAGTKVIRIEGVNKLSGTTHVIIPDRIEAGTFLAAAAVTGSEITVENIIFDHLKPVIAKLLEAGVKLTENEGSIKVTCPCSLRAVDIKTMPYPGFPTDMQAQIMALMTVAKGTSILTETVFENRFMHVAELKRMGARIKTGGRTAVVQGVRELAGAQVKATDLRAGAALVIAGLAARGETEIDNIYHIERGYDRLIQKLLDLGAAIKRVDE</sequence>
<reference evidence="14 15" key="1">
    <citation type="journal article" date="2009" name="Stand. Genomic Sci.">
        <title>Complete genome sequence of Desulfotomaculum acetoxidans type strain (5575).</title>
        <authorList>
            <person name="Spring S."/>
            <person name="Lapidus A."/>
            <person name="Schroder M."/>
            <person name="Gleim D."/>
            <person name="Sims D."/>
            <person name="Meincke L."/>
            <person name="Glavina Del Rio T."/>
            <person name="Tice H."/>
            <person name="Copeland A."/>
            <person name="Cheng J.F."/>
            <person name="Lucas S."/>
            <person name="Chen F."/>
            <person name="Nolan M."/>
            <person name="Bruce D."/>
            <person name="Goodwin L."/>
            <person name="Pitluck S."/>
            <person name="Ivanova N."/>
            <person name="Mavromatis K."/>
            <person name="Mikhailova N."/>
            <person name="Pati A."/>
            <person name="Chen A."/>
            <person name="Palaniappan K."/>
            <person name="Land M."/>
            <person name="Hauser L."/>
            <person name="Chang Y.J."/>
            <person name="Jeffries C.D."/>
            <person name="Chain P."/>
            <person name="Saunders E."/>
            <person name="Brettin T."/>
            <person name="Detter J.C."/>
            <person name="Goker M."/>
            <person name="Bristow J."/>
            <person name="Eisen J.A."/>
            <person name="Markowitz V."/>
            <person name="Hugenholtz P."/>
            <person name="Kyrpides N.C."/>
            <person name="Klenk H.P."/>
            <person name="Han C."/>
        </authorList>
    </citation>
    <scope>NUCLEOTIDE SEQUENCE [LARGE SCALE GENOMIC DNA]</scope>
    <source>
        <strain evidence="15">ATCC 49208 / DSM 771 / VKM B-1644</strain>
    </source>
</reference>
<evidence type="ECO:0000256" key="2">
    <source>
        <dbReference type="ARBA" id="ARBA00004752"/>
    </source>
</evidence>
<dbReference type="InterPro" id="IPR050068">
    <property type="entry name" value="MurA_subfamily"/>
</dbReference>
<feature type="active site" description="Proton donor" evidence="12">
    <location>
        <position position="116"/>
    </location>
</feature>
<dbReference type="GO" id="GO:0008760">
    <property type="term" value="F:UDP-N-acetylglucosamine 1-carboxyvinyltransferase activity"/>
    <property type="evidence" value="ECO:0007669"/>
    <property type="project" value="UniProtKB-UniRule"/>
</dbReference>
<comment type="function">
    <text evidence="12">Cell wall formation. Adds enolpyruvyl to UDP-N-acetylglucosamine.</text>
</comment>
<dbReference type="Proteomes" id="UP000002217">
    <property type="component" value="Chromosome"/>
</dbReference>
<evidence type="ECO:0000256" key="10">
    <source>
        <dbReference type="ARBA" id="ARBA00038367"/>
    </source>
</evidence>
<dbReference type="STRING" id="485916.Dtox_4163"/>
<dbReference type="GO" id="GO:0071555">
    <property type="term" value="P:cell wall organization"/>
    <property type="evidence" value="ECO:0007669"/>
    <property type="project" value="UniProtKB-KW"/>
</dbReference>
<evidence type="ECO:0000256" key="1">
    <source>
        <dbReference type="ARBA" id="ARBA00004496"/>
    </source>
</evidence>
<dbReference type="OrthoDB" id="9803760at2"/>
<keyword evidence="3 12" id="KW-0963">Cytoplasm</keyword>
<dbReference type="GO" id="GO:0005737">
    <property type="term" value="C:cytoplasm"/>
    <property type="evidence" value="ECO:0007669"/>
    <property type="project" value="UniProtKB-SubCell"/>
</dbReference>
<evidence type="ECO:0000313" key="15">
    <source>
        <dbReference type="Proteomes" id="UP000002217"/>
    </source>
</evidence>
<evidence type="ECO:0000256" key="5">
    <source>
        <dbReference type="ARBA" id="ARBA00022679"/>
    </source>
</evidence>
<feature type="binding site" evidence="12">
    <location>
        <begin position="121"/>
        <end position="125"/>
    </location>
    <ligand>
        <name>UDP-N-acetyl-alpha-D-glucosamine</name>
        <dbReference type="ChEBI" id="CHEBI:57705"/>
    </ligand>
</feature>
<dbReference type="HOGENOM" id="CLU_027387_0_0_9"/>
<feature type="binding site" evidence="12">
    <location>
        <position position="92"/>
    </location>
    <ligand>
        <name>UDP-N-acetyl-alpha-D-glucosamine</name>
        <dbReference type="ChEBI" id="CHEBI:57705"/>
    </ligand>
</feature>
<feature type="domain" description="Enolpyruvate transferase" evidence="13">
    <location>
        <begin position="6"/>
        <end position="405"/>
    </location>
</feature>
<dbReference type="GO" id="GO:0008360">
    <property type="term" value="P:regulation of cell shape"/>
    <property type="evidence" value="ECO:0007669"/>
    <property type="project" value="UniProtKB-KW"/>
</dbReference>
<comment type="similarity">
    <text evidence="10 12">Belongs to the EPSP synthase family. MurA subfamily.</text>
</comment>
<comment type="caution">
    <text evidence="12">Lacks conserved residue(s) required for the propagation of feature annotation.</text>
</comment>
<dbReference type="KEGG" id="dae:Dtox_4163"/>
<keyword evidence="12" id="KW-0670">Pyruvate</keyword>
<evidence type="ECO:0000256" key="4">
    <source>
        <dbReference type="ARBA" id="ARBA00022618"/>
    </source>
</evidence>
<evidence type="ECO:0000256" key="11">
    <source>
        <dbReference type="ARBA" id="ARBA00047527"/>
    </source>
</evidence>
<dbReference type="CDD" id="cd01555">
    <property type="entry name" value="UdpNAET"/>
    <property type="match status" value="1"/>
</dbReference>
<keyword evidence="8 12" id="KW-0131">Cell cycle</keyword>
<dbReference type="NCBIfam" id="NF006873">
    <property type="entry name" value="PRK09369.1"/>
    <property type="match status" value="1"/>
</dbReference>
<evidence type="ECO:0000256" key="8">
    <source>
        <dbReference type="ARBA" id="ARBA00023306"/>
    </source>
</evidence>
<keyword evidence="9 12" id="KW-0961">Cell wall biogenesis/degradation</keyword>
<keyword evidence="5 12" id="KW-0808">Transferase</keyword>
<dbReference type="InterPro" id="IPR001986">
    <property type="entry name" value="Enolpyruvate_Tfrase_dom"/>
</dbReference>
<dbReference type="NCBIfam" id="NF009470">
    <property type="entry name" value="PRK12830.1"/>
    <property type="match status" value="1"/>
</dbReference>
<dbReference type="SUPFAM" id="SSF55205">
    <property type="entry name" value="EPT/RTPC-like"/>
    <property type="match status" value="1"/>
</dbReference>
<evidence type="ECO:0000256" key="9">
    <source>
        <dbReference type="ARBA" id="ARBA00023316"/>
    </source>
</evidence>
<evidence type="ECO:0000256" key="7">
    <source>
        <dbReference type="ARBA" id="ARBA00022984"/>
    </source>
</evidence>
<evidence type="ECO:0000256" key="12">
    <source>
        <dbReference type="HAMAP-Rule" id="MF_00111"/>
    </source>
</evidence>
<gene>
    <name evidence="12" type="primary">murA</name>
    <name evidence="14" type="ordered locus">Dtox_4163</name>
</gene>
<dbReference type="GO" id="GO:0051301">
    <property type="term" value="P:cell division"/>
    <property type="evidence" value="ECO:0007669"/>
    <property type="project" value="UniProtKB-KW"/>
</dbReference>
<dbReference type="EC" id="2.5.1.7" evidence="12"/>
<feature type="modified residue" description="2-(S-cysteinyl)pyruvic acid O-phosphothioketal" evidence="12">
    <location>
        <position position="116"/>
    </location>
</feature>
<evidence type="ECO:0000259" key="13">
    <source>
        <dbReference type="Pfam" id="PF00275"/>
    </source>
</evidence>
<dbReference type="InterPro" id="IPR005750">
    <property type="entry name" value="UDP_GlcNAc_COvinyl_MurA"/>
</dbReference>
<dbReference type="InterPro" id="IPR036968">
    <property type="entry name" value="Enolpyruvate_Tfrase_sf"/>
</dbReference>
<feature type="binding site" evidence="12">
    <location>
        <position position="304"/>
    </location>
    <ligand>
        <name>UDP-N-acetyl-alpha-D-glucosamine</name>
        <dbReference type="ChEBI" id="CHEBI:57705"/>
    </ligand>
</feature>
<feature type="binding site" evidence="12">
    <location>
        <position position="326"/>
    </location>
    <ligand>
        <name>UDP-N-acetyl-alpha-D-glucosamine</name>
        <dbReference type="ChEBI" id="CHEBI:57705"/>
    </ligand>
</feature>
<dbReference type="NCBIfam" id="TIGR01072">
    <property type="entry name" value="murA"/>
    <property type="match status" value="1"/>
</dbReference>
<comment type="subcellular location">
    <subcellularLocation>
        <location evidence="1 12">Cytoplasm</location>
    </subcellularLocation>
</comment>
<protein>
    <recommendedName>
        <fullName evidence="12">UDP-N-acetylglucosamine 1-carboxyvinyltransferase</fullName>
        <ecNumber evidence="12">2.5.1.7</ecNumber>
    </recommendedName>
    <alternativeName>
        <fullName evidence="12">Enoylpyruvate transferase</fullName>
    </alternativeName>
    <alternativeName>
        <fullName evidence="12">UDP-N-acetylglucosamine enolpyruvyl transferase</fullName>
        <shortName evidence="12">EPT</shortName>
    </alternativeName>
</protein>
<dbReference type="RefSeq" id="WP_015759501.1">
    <property type="nucleotide sequence ID" value="NC_013216.1"/>
</dbReference>
<feature type="binding site" evidence="12">
    <location>
        <begin position="22"/>
        <end position="23"/>
    </location>
    <ligand>
        <name>phosphoenolpyruvate</name>
        <dbReference type="ChEBI" id="CHEBI:58702"/>
    </ligand>
</feature>
<dbReference type="GO" id="GO:0019277">
    <property type="term" value="P:UDP-N-acetylgalactosamine biosynthetic process"/>
    <property type="evidence" value="ECO:0007669"/>
    <property type="project" value="InterPro"/>
</dbReference>
<name>C8VZ86_DESAS</name>
<dbReference type="Pfam" id="PF00275">
    <property type="entry name" value="EPSP_synthase"/>
    <property type="match status" value="1"/>
</dbReference>
<dbReference type="FunFam" id="3.65.10.10:FF:000001">
    <property type="entry name" value="UDP-N-acetylglucosamine 1-carboxyvinyltransferase"/>
    <property type="match status" value="1"/>
</dbReference>
<proteinExistence type="inferred from homology"/>